<keyword evidence="4 8" id="KW-0732">Signal</keyword>
<dbReference type="InterPro" id="IPR036962">
    <property type="entry name" value="Glyco_hydro_3_N_sf"/>
</dbReference>
<evidence type="ECO:0000313" key="11">
    <source>
        <dbReference type="Proteomes" id="UP000678679"/>
    </source>
</evidence>
<dbReference type="Pfam" id="PF00933">
    <property type="entry name" value="Glyco_hydro_3"/>
    <property type="match status" value="1"/>
</dbReference>
<evidence type="ECO:0000256" key="7">
    <source>
        <dbReference type="RuleBase" id="RU361161"/>
    </source>
</evidence>
<evidence type="ECO:0000256" key="8">
    <source>
        <dbReference type="SAM" id="SignalP"/>
    </source>
</evidence>
<dbReference type="InterPro" id="IPR002772">
    <property type="entry name" value="Glyco_hydro_3_C"/>
</dbReference>
<organism evidence="10 11">
    <name type="scientific">Flammeovirga yaeyamensis</name>
    <dbReference type="NCBI Taxonomy" id="367791"/>
    <lineage>
        <taxon>Bacteria</taxon>
        <taxon>Pseudomonadati</taxon>
        <taxon>Bacteroidota</taxon>
        <taxon>Cytophagia</taxon>
        <taxon>Cytophagales</taxon>
        <taxon>Flammeovirgaceae</taxon>
        <taxon>Flammeovirga</taxon>
    </lineage>
</organism>
<evidence type="ECO:0000313" key="10">
    <source>
        <dbReference type="EMBL" id="QWG03209.1"/>
    </source>
</evidence>
<dbReference type="RefSeq" id="WP_169664112.1">
    <property type="nucleotide sequence ID" value="NZ_CP076132.1"/>
</dbReference>
<dbReference type="PANTHER" id="PTHR30620">
    <property type="entry name" value="PERIPLASMIC BETA-GLUCOSIDASE-RELATED"/>
    <property type="match status" value="1"/>
</dbReference>
<evidence type="ECO:0000256" key="2">
    <source>
        <dbReference type="ARBA" id="ARBA00005336"/>
    </source>
</evidence>
<dbReference type="InterPro" id="IPR036881">
    <property type="entry name" value="Glyco_hydro_3_C_sf"/>
</dbReference>
<dbReference type="Gene3D" id="2.60.40.10">
    <property type="entry name" value="Immunoglobulins"/>
    <property type="match status" value="1"/>
</dbReference>
<dbReference type="EC" id="3.2.1.21" evidence="3"/>
<comment type="similarity">
    <text evidence="2 7">Belongs to the glycosyl hydrolase 3 family.</text>
</comment>
<evidence type="ECO:0000256" key="1">
    <source>
        <dbReference type="ARBA" id="ARBA00000448"/>
    </source>
</evidence>
<protein>
    <recommendedName>
        <fullName evidence="3">beta-glucosidase</fullName>
        <ecNumber evidence="3">3.2.1.21</ecNumber>
    </recommendedName>
</protein>
<dbReference type="SMART" id="SM01217">
    <property type="entry name" value="Fn3_like"/>
    <property type="match status" value="1"/>
</dbReference>
<dbReference type="Pfam" id="PF14310">
    <property type="entry name" value="Fn3-like"/>
    <property type="match status" value="1"/>
</dbReference>
<dbReference type="Pfam" id="PF01915">
    <property type="entry name" value="Glyco_hydro_3_C"/>
    <property type="match status" value="1"/>
</dbReference>
<dbReference type="InterPro" id="IPR026891">
    <property type="entry name" value="Fn3-like"/>
</dbReference>
<dbReference type="PRINTS" id="PR00133">
    <property type="entry name" value="GLHYDRLASE3"/>
</dbReference>
<gene>
    <name evidence="10" type="primary">bglX</name>
    <name evidence="10" type="ORF">KMW28_06405</name>
</gene>
<keyword evidence="6 7" id="KW-0326">Glycosidase</keyword>
<accession>A0AAX1N6M4</accession>
<reference evidence="10 11" key="1">
    <citation type="submission" date="2021-05" db="EMBL/GenBank/DDBJ databases">
        <title>Comparative genomic studies on the polysaccharide-degrading batcterial strains of the Flammeovirga genus.</title>
        <authorList>
            <person name="Zewei F."/>
            <person name="Zheng Z."/>
            <person name="Yu L."/>
            <person name="Ruyue G."/>
            <person name="Yanhong M."/>
            <person name="Yuanyuan C."/>
            <person name="Jingyan G."/>
            <person name="Wenjun H."/>
        </authorList>
    </citation>
    <scope>NUCLEOTIDE SEQUENCE [LARGE SCALE GENOMIC DNA]</scope>
    <source>
        <strain evidence="10 11">NBRC:100898</strain>
    </source>
</reference>
<dbReference type="Gene3D" id="3.40.50.1700">
    <property type="entry name" value="Glycoside hydrolase family 3 C-terminal domain"/>
    <property type="match status" value="1"/>
</dbReference>
<dbReference type="NCBIfam" id="NF011678">
    <property type="entry name" value="PRK15098.1"/>
    <property type="match status" value="1"/>
</dbReference>
<keyword evidence="11" id="KW-1185">Reference proteome</keyword>
<name>A0AAX1N6M4_9BACT</name>
<dbReference type="Gene3D" id="3.20.20.300">
    <property type="entry name" value="Glycoside hydrolase, family 3, N-terminal domain"/>
    <property type="match status" value="1"/>
</dbReference>
<keyword evidence="5 7" id="KW-0378">Hydrolase</keyword>
<dbReference type="GO" id="GO:0008422">
    <property type="term" value="F:beta-glucosidase activity"/>
    <property type="evidence" value="ECO:0007669"/>
    <property type="project" value="UniProtKB-EC"/>
</dbReference>
<dbReference type="InterPro" id="IPR019800">
    <property type="entry name" value="Glyco_hydro_3_AS"/>
</dbReference>
<evidence type="ECO:0000256" key="5">
    <source>
        <dbReference type="ARBA" id="ARBA00022801"/>
    </source>
</evidence>
<dbReference type="EMBL" id="CP076132">
    <property type="protein sequence ID" value="QWG03209.1"/>
    <property type="molecule type" value="Genomic_DNA"/>
</dbReference>
<dbReference type="AlphaFoldDB" id="A0AAX1N6M4"/>
<dbReference type="InterPro" id="IPR051915">
    <property type="entry name" value="Cellulose_Degrad_GH3"/>
</dbReference>
<dbReference type="FunFam" id="3.20.20.300:FF:000005">
    <property type="entry name" value="Periplasmic beta-glucosidase"/>
    <property type="match status" value="1"/>
</dbReference>
<sequence length="737" mass="81709">MKFFNYLLSTLFLLSAFGCQQTQAPKSDMDVFVDNLISQMTLEEKAGQLNLIPYEGSVDDPEFINQLENGRVGAILKSNGAARNRQIQEIAIQKSRLKIPIMFQEDVIHGYKTIAPVPLAEAASWNIQLIKESAKVAAVEAAASGIHLTYAPMVDISVDPRWGRVLEAGGEDVYLGSLISKARVEGFQGNQLDDPNTVMACVKHFAGYGASLAGRDYNIINFSDREMMETYVPPFKAAIDAGVGSVMCAYSAVQSIPATANKYLLTDLLKKELGFDGFLMTDWSTISNLVYTGVAENDTIAAKLALEAGIEMDMKAEVFVNRLPDMVRDGIVKEALVDNAVRKVLEAKYKLGLFQDPYSYFDETREKKVVMSADHQQKVKQMALESMVLLKNENVLPISEKKKNIVVVGPLAKTKKDLLGWWFCKGEEEDVISIYEGIEQHSSKPKLRFAQGCEIDSFRVAGKELIPQAVRAAKNADIIVAVIGEEYWMSGEGGGVANLRLPSAQEELIAELGKLGKPLVSVVVSGRPYVLTDIAEHSDAVLQAWMPGTMGGEAVAEILFGDFNPVGRLPMTFPIHEGQVPIYYNYRKTSHDFNAPDRYSTRHLDIPHEPLYPFGYGLSYAKFSYGEIELDKPQFSMNEELTASIEVTNMGEVEGTETVQMYIRDNVCQITRPVKELKGFQKVNLSPNEIKKVSFTITKDDLTYLDKDLKMAVDAGEFTLFIGPNSSENKQTTFTLK</sequence>
<dbReference type="PROSITE" id="PS00775">
    <property type="entry name" value="GLYCOSYL_HYDROL_F3"/>
    <property type="match status" value="1"/>
</dbReference>
<evidence type="ECO:0000256" key="6">
    <source>
        <dbReference type="ARBA" id="ARBA00023295"/>
    </source>
</evidence>
<dbReference type="PANTHER" id="PTHR30620:SF16">
    <property type="entry name" value="LYSOSOMAL BETA GLUCOSIDASE"/>
    <property type="match status" value="1"/>
</dbReference>
<dbReference type="SUPFAM" id="SSF52279">
    <property type="entry name" value="Beta-D-glucan exohydrolase, C-terminal domain"/>
    <property type="match status" value="1"/>
</dbReference>
<dbReference type="FunFam" id="2.60.40.10:FF:000495">
    <property type="entry name" value="Periplasmic beta-glucosidase"/>
    <property type="match status" value="1"/>
</dbReference>
<dbReference type="SUPFAM" id="SSF51445">
    <property type="entry name" value="(Trans)glycosidases"/>
    <property type="match status" value="1"/>
</dbReference>
<dbReference type="InterPro" id="IPR013783">
    <property type="entry name" value="Ig-like_fold"/>
</dbReference>
<dbReference type="PROSITE" id="PS51257">
    <property type="entry name" value="PROKAR_LIPOPROTEIN"/>
    <property type="match status" value="1"/>
</dbReference>
<proteinExistence type="inferred from homology"/>
<evidence type="ECO:0000259" key="9">
    <source>
        <dbReference type="SMART" id="SM01217"/>
    </source>
</evidence>
<evidence type="ECO:0000256" key="4">
    <source>
        <dbReference type="ARBA" id="ARBA00022729"/>
    </source>
</evidence>
<feature type="chain" id="PRO_5043724039" description="beta-glucosidase" evidence="8">
    <location>
        <begin position="25"/>
        <end position="737"/>
    </location>
</feature>
<feature type="domain" description="Fibronectin type III-like" evidence="9">
    <location>
        <begin position="657"/>
        <end position="726"/>
    </location>
</feature>
<comment type="catalytic activity">
    <reaction evidence="1">
        <text>Hydrolysis of terminal, non-reducing beta-D-glucosyl residues with release of beta-D-glucose.</text>
        <dbReference type="EC" id="3.2.1.21"/>
    </reaction>
</comment>
<dbReference type="GO" id="GO:0009251">
    <property type="term" value="P:glucan catabolic process"/>
    <property type="evidence" value="ECO:0007669"/>
    <property type="project" value="TreeGrafter"/>
</dbReference>
<evidence type="ECO:0000256" key="3">
    <source>
        <dbReference type="ARBA" id="ARBA00012744"/>
    </source>
</evidence>
<feature type="signal peptide" evidence="8">
    <location>
        <begin position="1"/>
        <end position="24"/>
    </location>
</feature>
<dbReference type="InterPro" id="IPR017853">
    <property type="entry name" value="GH"/>
</dbReference>
<dbReference type="InterPro" id="IPR001764">
    <property type="entry name" value="Glyco_hydro_3_N"/>
</dbReference>
<dbReference type="Proteomes" id="UP000678679">
    <property type="component" value="Chromosome 1"/>
</dbReference>
<dbReference type="KEGG" id="fya:KMW28_06405"/>